<dbReference type="EMBL" id="SNSC02000017">
    <property type="protein sequence ID" value="TID16997.1"/>
    <property type="molecule type" value="Genomic_DNA"/>
</dbReference>
<keyword evidence="1" id="KW-0175">Coiled coil</keyword>
<evidence type="ECO:0000313" key="4">
    <source>
        <dbReference type="Proteomes" id="UP000298493"/>
    </source>
</evidence>
<gene>
    <name evidence="3" type="ORF">E6O75_ATG09763</name>
</gene>
<sequence length="388" mass="44349">MGPARTTSPTALLWAHQLKREHQYLLNRIKALETANANLTSRMDVTENQAQETAKTIDSVNELSVRVQAIEEDDKSQQQRFEELDRDRGERFEKLGEGVKKVEKRLQILEKDIDDRDEDSQEKRECAAREKALLVDRLDHLEKEHANLKETAAKGEKLTRKDDAASTKVLNRRIEALEAKHKEEGAKVKSLLDKFEKMEKVWSTTQDQLKRTLNKMETVSSAPKRVASPRPTPHIASSSPSTVVQVPESPLAGRQTRRVQPEPKRAKLMHKQLEPKKTKQAQQAPSFANVKLAQRQTSPQKTQPLKAKQTIRQPGLRTTQQQKPRQVRQRPDLQNTQQVRQHNLRNRVADSQPAETSTLGKTKKPGQVPQARPRRRIILSPLPSLDEF</sequence>
<evidence type="ECO:0000313" key="3">
    <source>
        <dbReference type="EMBL" id="TID16997.1"/>
    </source>
</evidence>
<name>A0A4Z1P098_9PEZI</name>
<feature type="coiled-coil region" evidence="1">
    <location>
        <begin position="92"/>
        <end position="194"/>
    </location>
</feature>
<organism evidence="3 4">
    <name type="scientific">Venturia nashicola</name>
    <dbReference type="NCBI Taxonomy" id="86259"/>
    <lineage>
        <taxon>Eukaryota</taxon>
        <taxon>Fungi</taxon>
        <taxon>Dikarya</taxon>
        <taxon>Ascomycota</taxon>
        <taxon>Pezizomycotina</taxon>
        <taxon>Dothideomycetes</taxon>
        <taxon>Pleosporomycetidae</taxon>
        <taxon>Venturiales</taxon>
        <taxon>Venturiaceae</taxon>
        <taxon>Venturia</taxon>
    </lineage>
</organism>
<feature type="region of interest" description="Disordered" evidence="2">
    <location>
        <begin position="213"/>
        <end position="265"/>
    </location>
</feature>
<proteinExistence type="predicted"/>
<feature type="compositionally biased region" description="Polar residues" evidence="2">
    <location>
        <begin position="294"/>
        <end position="303"/>
    </location>
</feature>
<feature type="compositionally biased region" description="Polar residues" evidence="2">
    <location>
        <begin position="332"/>
        <end position="341"/>
    </location>
</feature>
<feature type="region of interest" description="Disordered" evidence="2">
    <location>
        <begin position="291"/>
        <end position="388"/>
    </location>
</feature>
<comment type="caution">
    <text evidence="3">The sequence shown here is derived from an EMBL/GenBank/DDBJ whole genome shotgun (WGS) entry which is preliminary data.</text>
</comment>
<feature type="coiled-coil region" evidence="1">
    <location>
        <begin position="15"/>
        <end position="49"/>
    </location>
</feature>
<evidence type="ECO:0000256" key="1">
    <source>
        <dbReference type="SAM" id="Coils"/>
    </source>
</evidence>
<evidence type="ECO:0000256" key="2">
    <source>
        <dbReference type="SAM" id="MobiDB-lite"/>
    </source>
</evidence>
<feature type="compositionally biased region" description="Low complexity" evidence="2">
    <location>
        <begin position="378"/>
        <end position="388"/>
    </location>
</feature>
<protein>
    <submittedName>
        <fullName evidence="3">Uncharacterized protein</fullName>
    </submittedName>
</protein>
<reference evidence="3 4" key="1">
    <citation type="submission" date="2019-04" db="EMBL/GenBank/DDBJ databases">
        <title>High contiguity whole genome sequence and gene annotation resource for two Venturia nashicola isolates.</title>
        <authorList>
            <person name="Prokchorchik M."/>
            <person name="Won K."/>
            <person name="Lee Y."/>
            <person name="Choi E.D."/>
            <person name="Segonzac C."/>
            <person name="Sohn K.H."/>
        </authorList>
    </citation>
    <scope>NUCLEOTIDE SEQUENCE [LARGE SCALE GENOMIC DNA]</scope>
    <source>
        <strain evidence="3 4">PRI2</strain>
    </source>
</reference>
<keyword evidence="4" id="KW-1185">Reference proteome</keyword>
<feature type="compositionally biased region" description="Polar residues" evidence="2">
    <location>
        <begin position="235"/>
        <end position="244"/>
    </location>
</feature>
<dbReference type="AlphaFoldDB" id="A0A4Z1P098"/>
<accession>A0A4Z1P098</accession>
<dbReference type="Proteomes" id="UP000298493">
    <property type="component" value="Unassembled WGS sequence"/>
</dbReference>